<dbReference type="EMBL" id="JACFYJ010000018">
    <property type="protein sequence ID" value="MEI5998209.1"/>
    <property type="molecule type" value="Genomic_DNA"/>
</dbReference>
<evidence type="ECO:0008006" key="3">
    <source>
        <dbReference type="Google" id="ProtNLM"/>
    </source>
</evidence>
<dbReference type="RefSeq" id="WP_336598384.1">
    <property type="nucleotide sequence ID" value="NZ_JACFYJ010000018.1"/>
</dbReference>
<proteinExistence type="predicted"/>
<name>A0ABU8IRF0_9BURK</name>
<accession>A0ABU8IRF0</accession>
<evidence type="ECO:0000313" key="2">
    <source>
        <dbReference type="Proteomes" id="UP001386437"/>
    </source>
</evidence>
<keyword evidence="2" id="KW-1185">Reference proteome</keyword>
<comment type="caution">
    <text evidence="1">The sequence shown here is derived from an EMBL/GenBank/DDBJ whole genome shotgun (WGS) entry which is preliminary data.</text>
</comment>
<gene>
    <name evidence="1" type="ORF">H3V53_13645</name>
</gene>
<organism evidence="1 2">
    <name type="scientific">Paraburkholderia bengalensis</name>
    <dbReference type="NCBI Taxonomy" id="2747562"/>
    <lineage>
        <taxon>Bacteria</taxon>
        <taxon>Pseudomonadati</taxon>
        <taxon>Pseudomonadota</taxon>
        <taxon>Betaproteobacteria</taxon>
        <taxon>Burkholderiales</taxon>
        <taxon>Burkholderiaceae</taxon>
        <taxon>Paraburkholderia</taxon>
    </lineage>
</organism>
<sequence>MFRTSFIGRPIAVAGAFTLCGCVYYGPYSYYPGAGGYYACTSGDAASTASQQSTLAGSHVGALTPNALPASGQNCTFVSVPPPAYYPVPVYYGRPVYYYGYP</sequence>
<dbReference type="Proteomes" id="UP001386437">
    <property type="component" value="Unassembled WGS sequence"/>
</dbReference>
<evidence type="ECO:0000313" key="1">
    <source>
        <dbReference type="EMBL" id="MEI5998209.1"/>
    </source>
</evidence>
<reference evidence="1 2" key="1">
    <citation type="journal article" date="2022" name="Arch. Microbiol.">
        <title>Paraburkholderia bengalensis sp. nov. isolated from roots of Oryza sativa, IR64.</title>
        <authorList>
            <person name="Nag P."/>
            <person name="Mondal N."/>
            <person name="Sarkar J."/>
            <person name="Das S."/>
        </authorList>
    </citation>
    <scope>NUCLEOTIDE SEQUENCE [LARGE SCALE GENOMIC DNA]</scope>
    <source>
        <strain evidence="1 2">IR64_4_BI</strain>
    </source>
</reference>
<protein>
    <recommendedName>
        <fullName evidence="3">Lipoprotein</fullName>
    </recommendedName>
</protein>
<dbReference type="PROSITE" id="PS51257">
    <property type="entry name" value="PROKAR_LIPOPROTEIN"/>
    <property type="match status" value="1"/>
</dbReference>